<name>A0AAD2DRG4_9LAMI</name>
<evidence type="ECO:0000256" key="1">
    <source>
        <dbReference type="SAM" id="MobiDB-lite"/>
    </source>
</evidence>
<evidence type="ECO:0000313" key="4">
    <source>
        <dbReference type="Proteomes" id="UP000834106"/>
    </source>
</evidence>
<proteinExistence type="predicted"/>
<feature type="region of interest" description="Disordered" evidence="1">
    <location>
        <begin position="1"/>
        <end position="26"/>
    </location>
</feature>
<feature type="domain" description="Myb/SANT-like" evidence="2">
    <location>
        <begin position="43"/>
        <end position="138"/>
    </location>
</feature>
<sequence>MEQNRRRPMGHFPVPRPINPGDGNPVDLGRVQVDPNARTRKVRWSDEMDGLMITSLVEQVLAGHKQTDNGFTSFQVSKAMEKVFNGCGVIVSDKNVRTRLKTLKKDQAEVRQSLNMSGFGLDPETERIVADQVAWDEFIKGKPEFGKWRTKLCPRYDDMETIFGNDAATGDRAVSGFDHFSPFNGI</sequence>
<keyword evidence="4" id="KW-1185">Reference proteome</keyword>
<organism evidence="3 4">
    <name type="scientific">Fraxinus pennsylvanica</name>
    <dbReference type="NCBI Taxonomy" id="56036"/>
    <lineage>
        <taxon>Eukaryota</taxon>
        <taxon>Viridiplantae</taxon>
        <taxon>Streptophyta</taxon>
        <taxon>Embryophyta</taxon>
        <taxon>Tracheophyta</taxon>
        <taxon>Spermatophyta</taxon>
        <taxon>Magnoliopsida</taxon>
        <taxon>eudicotyledons</taxon>
        <taxon>Gunneridae</taxon>
        <taxon>Pentapetalae</taxon>
        <taxon>asterids</taxon>
        <taxon>lamiids</taxon>
        <taxon>Lamiales</taxon>
        <taxon>Oleaceae</taxon>
        <taxon>Oleeae</taxon>
        <taxon>Fraxinus</taxon>
    </lineage>
</organism>
<dbReference type="Pfam" id="PF12776">
    <property type="entry name" value="Myb_DNA-bind_3"/>
    <property type="match status" value="1"/>
</dbReference>
<gene>
    <name evidence="3" type="ORF">FPE_LOCUS8451</name>
</gene>
<dbReference type="AlphaFoldDB" id="A0AAD2DRG4"/>
<dbReference type="PANTHER" id="PTHR46929:SF3">
    <property type="entry name" value="MYB_SANT-LIKE DOMAIN-CONTAINING PROTEIN"/>
    <property type="match status" value="1"/>
</dbReference>
<protein>
    <recommendedName>
        <fullName evidence="2">Myb/SANT-like domain-containing protein</fullName>
    </recommendedName>
</protein>
<dbReference type="InterPro" id="IPR024752">
    <property type="entry name" value="Myb/SANT-like_dom"/>
</dbReference>
<evidence type="ECO:0000313" key="3">
    <source>
        <dbReference type="EMBL" id="CAI9761021.1"/>
    </source>
</evidence>
<accession>A0AAD2DRG4</accession>
<dbReference type="PANTHER" id="PTHR46929">
    <property type="entry name" value="EXPRESSED PROTEIN"/>
    <property type="match status" value="1"/>
</dbReference>
<dbReference type="Proteomes" id="UP000834106">
    <property type="component" value="Chromosome 5"/>
</dbReference>
<reference evidence="3" key="1">
    <citation type="submission" date="2023-05" db="EMBL/GenBank/DDBJ databases">
        <authorList>
            <person name="Huff M."/>
        </authorList>
    </citation>
    <scope>NUCLEOTIDE SEQUENCE</scope>
</reference>
<dbReference type="EMBL" id="OU503040">
    <property type="protein sequence ID" value="CAI9761021.1"/>
    <property type="molecule type" value="Genomic_DNA"/>
</dbReference>
<evidence type="ECO:0000259" key="2">
    <source>
        <dbReference type="Pfam" id="PF12776"/>
    </source>
</evidence>